<comment type="caution">
    <text evidence="1">The sequence shown here is derived from an EMBL/GenBank/DDBJ whole genome shotgun (WGS) entry which is preliminary data.</text>
</comment>
<dbReference type="Proteomes" id="UP001396334">
    <property type="component" value="Unassembled WGS sequence"/>
</dbReference>
<evidence type="ECO:0000313" key="2">
    <source>
        <dbReference type="Proteomes" id="UP001396334"/>
    </source>
</evidence>
<name>A0ABR2RXQ3_9ROSI</name>
<protein>
    <submittedName>
        <fullName evidence="1">Uncharacterized protein</fullName>
    </submittedName>
</protein>
<organism evidence="1 2">
    <name type="scientific">Hibiscus sabdariffa</name>
    <name type="common">roselle</name>
    <dbReference type="NCBI Taxonomy" id="183260"/>
    <lineage>
        <taxon>Eukaryota</taxon>
        <taxon>Viridiplantae</taxon>
        <taxon>Streptophyta</taxon>
        <taxon>Embryophyta</taxon>
        <taxon>Tracheophyta</taxon>
        <taxon>Spermatophyta</taxon>
        <taxon>Magnoliopsida</taxon>
        <taxon>eudicotyledons</taxon>
        <taxon>Gunneridae</taxon>
        <taxon>Pentapetalae</taxon>
        <taxon>rosids</taxon>
        <taxon>malvids</taxon>
        <taxon>Malvales</taxon>
        <taxon>Malvaceae</taxon>
        <taxon>Malvoideae</taxon>
        <taxon>Hibiscus</taxon>
    </lineage>
</organism>
<accession>A0ABR2RXQ3</accession>
<sequence length="81" mass="9443">MQLKLRFNAVSLYPSSSPFISSVFRRHPAKIIRSTEPARRLNAIFLGNLRFHQFHEMAAEGGKSFARRDKLLEIESKVRVW</sequence>
<keyword evidence="2" id="KW-1185">Reference proteome</keyword>
<dbReference type="EMBL" id="JBBPBN010000020">
    <property type="protein sequence ID" value="KAK9017556.1"/>
    <property type="molecule type" value="Genomic_DNA"/>
</dbReference>
<evidence type="ECO:0000313" key="1">
    <source>
        <dbReference type="EMBL" id="KAK9017556.1"/>
    </source>
</evidence>
<proteinExistence type="predicted"/>
<reference evidence="1 2" key="1">
    <citation type="journal article" date="2024" name="G3 (Bethesda)">
        <title>Genome assembly of Hibiscus sabdariffa L. provides insights into metabolisms of medicinal natural products.</title>
        <authorList>
            <person name="Kim T."/>
        </authorList>
    </citation>
    <scope>NUCLEOTIDE SEQUENCE [LARGE SCALE GENOMIC DNA]</scope>
    <source>
        <strain evidence="1">TK-2024</strain>
        <tissue evidence="1">Old leaves</tissue>
    </source>
</reference>
<gene>
    <name evidence="1" type="ORF">V6N11_080034</name>
</gene>